<dbReference type="Gene3D" id="3.40.50.10990">
    <property type="entry name" value="GTP cyclohydrolase II"/>
    <property type="match status" value="1"/>
</dbReference>
<dbReference type="Pfam" id="PF00925">
    <property type="entry name" value="GTP_cyclohydro2"/>
    <property type="match status" value="1"/>
</dbReference>
<sequence>MKTAYGRVRRAIAAVATGRPAVVVDDSEDQGYLVFAADAATAQLLTFTVRHTSGYVRIALPGADCERLNLPPVCHRDGESMGVAAQRVTVDFRETGTGISAIDRARTIAALADADATVADFRRPGHVIPVQAGEHGVLGRSAGAAEAAVDLARLGMRRPAGVLCEIVSQRNPADMAGRPELVSFAARHGLALISVAELAMHRRRTEPQVVRSAETTLPTESGAVTVVGYRDPREGSEHLAVIAGNAGADAPMPVHIHLECLGGDVFGSLACGCGAELAHAVTAMRVRGTGMIIYLRPPTARACGLLSRTTTPDLLSETVAWILRDLGVYTVRLSDDAPELGLLMFGAIREHGLHVESPTTVWPVAG</sequence>
<keyword evidence="7" id="KW-0479">Metal-binding</keyword>
<dbReference type="OrthoDB" id="9793111at2"/>
<comment type="caution">
    <text evidence="9">The sequence shown here is derived from an EMBL/GenBank/DDBJ whole genome shotgun (WGS) entry which is preliminary data.</text>
</comment>
<evidence type="ECO:0000256" key="7">
    <source>
        <dbReference type="ARBA" id="ARBA00022723"/>
    </source>
</evidence>
<dbReference type="Proteomes" id="UP000192534">
    <property type="component" value="Unassembled WGS sequence"/>
</dbReference>
<evidence type="ECO:0000256" key="6">
    <source>
        <dbReference type="ARBA" id="ARBA00022619"/>
    </source>
</evidence>
<dbReference type="InterPro" id="IPR036144">
    <property type="entry name" value="RibA-like_sf"/>
</dbReference>
<comment type="catalytic activity">
    <reaction evidence="1">
        <text>D-ribulose 5-phosphate = (2S)-2-hydroxy-3-oxobutyl phosphate + formate + H(+)</text>
        <dbReference type="Rhea" id="RHEA:18457"/>
        <dbReference type="ChEBI" id="CHEBI:15378"/>
        <dbReference type="ChEBI" id="CHEBI:15740"/>
        <dbReference type="ChEBI" id="CHEBI:58121"/>
        <dbReference type="ChEBI" id="CHEBI:58830"/>
        <dbReference type="EC" id="4.1.99.12"/>
    </reaction>
</comment>
<dbReference type="PIRSF" id="PIRSF001259">
    <property type="entry name" value="RibA"/>
    <property type="match status" value="1"/>
</dbReference>
<organism evidence="9 10">
    <name type="scientific">Mycolicibacterium rhodesiae</name>
    <name type="common">Mycobacterium rhodesiae</name>
    <dbReference type="NCBI Taxonomy" id="36814"/>
    <lineage>
        <taxon>Bacteria</taxon>
        <taxon>Bacillati</taxon>
        <taxon>Actinomycetota</taxon>
        <taxon>Actinomycetes</taxon>
        <taxon>Mycobacteriales</taxon>
        <taxon>Mycobacteriaceae</taxon>
        <taxon>Mycolicibacterium</taxon>
    </lineage>
</organism>
<dbReference type="PANTHER" id="PTHR21327">
    <property type="entry name" value="GTP CYCLOHYDROLASE II-RELATED"/>
    <property type="match status" value="1"/>
</dbReference>
<dbReference type="Pfam" id="PF00926">
    <property type="entry name" value="DHBP_synthase"/>
    <property type="match status" value="1"/>
</dbReference>
<dbReference type="AlphaFoldDB" id="A0A1X0J1J4"/>
<dbReference type="UniPathway" id="UPA00275">
    <property type="reaction ID" value="UER00399"/>
</dbReference>
<dbReference type="SUPFAM" id="SSF142695">
    <property type="entry name" value="RibA-like"/>
    <property type="match status" value="1"/>
</dbReference>
<name>A0A1X0J1J4_MYCRH</name>
<keyword evidence="10" id="KW-1185">Reference proteome</keyword>
<reference evidence="9 10" key="1">
    <citation type="submission" date="2016-12" db="EMBL/GenBank/DDBJ databases">
        <title>The new phylogeny of genus Mycobacterium.</title>
        <authorList>
            <person name="Tortoli E."/>
            <person name="Trovato A."/>
            <person name="Cirillo D.M."/>
        </authorList>
    </citation>
    <scope>NUCLEOTIDE SEQUENCE [LARGE SCALE GENOMIC DNA]</scope>
    <source>
        <strain evidence="9 10">DSM 44223</strain>
    </source>
</reference>
<dbReference type="Gene3D" id="3.90.870.10">
    <property type="entry name" value="DHBP synthase"/>
    <property type="match status" value="1"/>
</dbReference>
<dbReference type="GO" id="GO:0046872">
    <property type="term" value="F:metal ion binding"/>
    <property type="evidence" value="ECO:0007669"/>
    <property type="project" value="UniProtKB-KW"/>
</dbReference>
<dbReference type="EMBL" id="MVIH01000002">
    <property type="protein sequence ID" value="ORB55696.1"/>
    <property type="molecule type" value="Genomic_DNA"/>
</dbReference>
<dbReference type="EC" id="4.1.99.12" evidence="5"/>
<dbReference type="GO" id="GO:0009231">
    <property type="term" value="P:riboflavin biosynthetic process"/>
    <property type="evidence" value="ECO:0007669"/>
    <property type="project" value="UniProtKB-UniPathway"/>
</dbReference>
<proteinExistence type="inferred from homology"/>
<comment type="similarity">
    <text evidence="4">In the N-terminal section; belongs to the DHBP synthase family.</text>
</comment>
<evidence type="ECO:0000313" key="10">
    <source>
        <dbReference type="Proteomes" id="UP000192534"/>
    </source>
</evidence>
<evidence type="ECO:0000256" key="3">
    <source>
        <dbReference type="ARBA" id="ARBA00004904"/>
    </source>
</evidence>
<evidence type="ECO:0000256" key="2">
    <source>
        <dbReference type="ARBA" id="ARBA00002284"/>
    </source>
</evidence>
<evidence type="ECO:0000256" key="4">
    <source>
        <dbReference type="ARBA" id="ARBA00005520"/>
    </source>
</evidence>
<evidence type="ECO:0000256" key="1">
    <source>
        <dbReference type="ARBA" id="ARBA00000141"/>
    </source>
</evidence>
<dbReference type="PANTHER" id="PTHR21327:SF18">
    <property type="entry name" value="3,4-DIHYDROXY-2-BUTANONE 4-PHOSPHATE SYNTHASE"/>
    <property type="match status" value="1"/>
</dbReference>
<feature type="domain" description="GTP cyclohydrolase II" evidence="8">
    <location>
        <begin position="212"/>
        <end position="314"/>
    </location>
</feature>
<comment type="pathway">
    <text evidence="3">Cofactor biosynthesis; riboflavin biosynthesis; 2-hydroxy-3-oxobutyl phosphate from D-ribulose 5-phosphate: step 1/1.</text>
</comment>
<comment type="function">
    <text evidence="2">Catalyzes the conversion of D-ribulose 5-phosphate to formate and 3,4-dihydroxy-2-butanone 4-phosphate.</text>
</comment>
<accession>A0A1X0J1J4</accession>
<evidence type="ECO:0000259" key="8">
    <source>
        <dbReference type="Pfam" id="PF00925"/>
    </source>
</evidence>
<dbReference type="GO" id="GO:0003935">
    <property type="term" value="F:GTP cyclohydrolase II activity"/>
    <property type="evidence" value="ECO:0007669"/>
    <property type="project" value="TreeGrafter"/>
</dbReference>
<dbReference type="InterPro" id="IPR000422">
    <property type="entry name" value="DHBP_synthase_RibB"/>
</dbReference>
<gene>
    <name evidence="9" type="ORF">BST42_04565</name>
</gene>
<dbReference type="GO" id="GO:0005829">
    <property type="term" value="C:cytosol"/>
    <property type="evidence" value="ECO:0007669"/>
    <property type="project" value="TreeGrafter"/>
</dbReference>
<dbReference type="RefSeq" id="WP_083117388.1">
    <property type="nucleotide sequence ID" value="NZ_JACKUO010000022.1"/>
</dbReference>
<evidence type="ECO:0000256" key="5">
    <source>
        <dbReference type="ARBA" id="ARBA00012153"/>
    </source>
</evidence>
<dbReference type="InterPro" id="IPR032677">
    <property type="entry name" value="GTP_cyclohydro_II"/>
</dbReference>
<dbReference type="SUPFAM" id="SSF55821">
    <property type="entry name" value="YrdC/RibB"/>
    <property type="match status" value="1"/>
</dbReference>
<dbReference type="InterPro" id="IPR017945">
    <property type="entry name" value="DHBP_synth_RibB-like_a/b_dom"/>
</dbReference>
<evidence type="ECO:0000313" key="9">
    <source>
        <dbReference type="EMBL" id="ORB55696.1"/>
    </source>
</evidence>
<keyword evidence="6" id="KW-0686">Riboflavin biosynthesis</keyword>
<protein>
    <recommendedName>
        <fullName evidence="5">3,4-dihydroxy-2-butanone-4-phosphate synthase</fullName>
        <ecNumber evidence="5">4.1.99.12</ecNumber>
    </recommendedName>
</protein>
<dbReference type="GO" id="GO:0008686">
    <property type="term" value="F:3,4-dihydroxy-2-butanone-4-phosphate synthase activity"/>
    <property type="evidence" value="ECO:0007669"/>
    <property type="project" value="UniProtKB-EC"/>
</dbReference>